<dbReference type="Gene3D" id="1.20.120.10">
    <property type="entry name" value="Cytochrome c/b562"/>
    <property type="match status" value="1"/>
</dbReference>
<dbReference type="GO" id="GO:0042597">
    <property type="term" value="C:periplasmic space"/>
    <property type="evidence" value="ECO:0007669"/>
    <property type="project" value="InterPro"/>
</dbReference>
<evidence type="ECO:0000256" key="3">
    <source>
        <dbReference type="SAM" id="SignalP"/>
    </source>
</evidence>
<evidence type="ECO:0000256" key="1">
    <source>
        <dbReference type="ARBA" id="ARBA00005523"/>
    </source>
</evidence>
<proteinExistence type="inferred from homology"/>
<keyword evidence="2 3" id="KW-0732">Signal</keyword>
<dbReference type="InterPro" id="IPR010980">
    <property type="entry name" value="Cyt_c/b562"/>
</dbReference>
<dbReference type="PATRIC" id="fig|570156.3.peg.1718"/>
<name>A0A0P7CZA3_9GAMM</name>
<dbReference type="SUPFAM" id="SSF47175">
    <property type="entry name" value="Cytochromes"/>
    <property type="match status" value="1"/>
</dbReference>
<dbReference type="GO" id="GO:0020037">
    <property type="term" value="F:heme binding"/>
    <property type="evidence" value="ECO:0007669"/>
    <property type="project" value="InterPro"/>
</dbReference>
<gene>
    <name evidence="4" type="ORF">AOG27_18965</name>
</gene>
<evidence type="ECO:0000256" key="2">
    <source>
        <dbReference type="ARBA" id="ARBA00022729"/>
    </source>
</evidence>
<accession>A0A0P7CZA3</accession>
<reference evidence="4 5" key="1">
    <citation type="submission" date="2015-09" db="EMBL/GenBank/DDBJ databases">
        <title>Draft Genome Sequence of Pseudoalteromonas lipolytica UCD-48B.</title>
        <authorList>
            <person name="Krusor M."/>
            <person name="Coil D.A."/>
            <person name="Lang J.M."/>
            <person name="Eisen J.A."/>
            <person name="Alexiev A."/>
        </authorList>
    </citation>
    <scope>NUCLEOTIDE SEQUENCE [LARGE SCALE GENOMIC DNA]</scope>
    <source>
        <strain evidence="4 5">UCD-48B</strain>
    </source>
</reference>
<evidence type="ECO:0008006" key="6">
    <source>
        <dbReference type="Google" id="ProtNLM"/>
    </source>
</evidence>
<dbReference type="Pfam" id="PF07361">
    <property type="entry name" value="Cytochrom_B562"/>
    <property type="match status" value="1"/>
</dbReference>
<comment type="caution">
    <text evidence="4">The sequence shown here is derived from an EMBL/GenBank/DDBJ whole genome shotgun (WGS) entry which is preliminary data.</text>
</comment>
<sequence length="128" mass="14131">MKAIIISILIVFSSVSVASDIDLEANMKNMGLAYKNSVRATDLATFNAAIDEFIVLLETAKTADFKQHKTASLEGLDKVINQAKQAKQLATTRGLEAAKAPLKSIDELRKKYHELHEPPGFWELLFGN</sequence>
<dbReference type="AlphaFoldDB" id="A0A0P7CZA3"/>
<dbReference type="OrthoDB" id="6119894at2"/>
<evidence type="ECO:0000313" key="4">
    <source>
        <dbReference type="EMBL" id="KPM80780.1"/>
    </source>
</evidence>
<evidence type="ECO:0000313" key="5">
    <source>
        <dbReference type="Proteomes" id="UP000050378"/>
    </source>
</evidence>
<dbReference type="GO" id="GO:0005506">
    <property type="term" value="F:iron ion binding"/>
    <property type="evidence" value="ECO:0007669"/>
    <property type="project" value="InterPro"/>
</dbReference>
<dbReference type="Proteomes" id="UP000050378">
    <property type="component" value="Unassembled WGS sequence"/>
</dbReference>
<dbReference type="RefSeq" id="WP_054554562.1">
    <property type="nucleotide sequence ID" value="NZ_LJTC01000015.1"/>
</dbReference>
<comment type="similarity">
    <text evidence="1">Belongs to the cytochrome b562 family.</text>
</comment>
<dbReference type="InterPro" id="IPR009155">
    <property type="entry name" value="Cyt_b562"/>
</dbReference>
<feature type="chain" id="PRO_5006137330" description="Cytochrome b562" evidence="3">
    <location>
        <begin position="19"/>
        <end position="128"/>
    </location>
</feature>
<dbReference type="GO" id="GO:0009055">
    <property type="term" value="F:electron transfer activity"/>
    <property type="evidence" value="ECO:0007669"/>
    <property type="project" value="InterPro"/>
</dbReference>
<dbReference type="STRING" id="570156.AOG27_18965"/>
<organism evidence="4 5">
    <name type="scientific">Pseudoalteromonas lipolytica</name>
    <dbReference type="NCBI Taxonomy" id="570156"/>
    <lineage>
        <taxon>Bacteria</taxon>
        <taxon>Pseudomonadati</taxon>
        <taxon>Pseudomonadota</taxon>
        <taxon>Gammaproteobacteria</taxon>
        <taxon>Alteromonadales</taxon>
        <taxon>Pseudoalteromonadaceae</taxon>
        <taxon>Pseudoalteromonas</taxon>
    </lineage>
</organism>
<dbReference type="GO" id="GO:0022900">
    <property type="term" value="P:electron transport chain"/>
    <property type="evidence" value="ECO:0007669"/>
    <property type="project" value="InterPro"/>
</dbReference>
<dbReference type="EMBL" id="LJTC01000015">
    <property type="protein sequence ID" value="KPM80780.1"/>
    <property type="molecule type" value="Genomic_DNA"/>
</dbReference>
<protein>
    <recommendedName>
        <fullName evidence="6">Cytochrome b562</fullName>
    </recommendedName>
</protein>
<feature type="signal peptide" evidence="3">
    <location>
        <begin position="1"/>
        <end position="18"/>
    </location>
</feature>